<feature type="compositionally biased region" description="Basic and acidic residues" evidence="1">
    <location>
        <begin position="355"/>
        <end position="370"/>
    </location>
</feature>
<evidence type="ECO:0000313" key="2">
    <source>
        <dbReference type="EMBL" id="SFP05022.1"/>
    </source>
</evidence>
<dbReference type="AlphaFoldDB" id="A0A1I5M623"/>
<gene>
    <name evidence="2" type="ORF">SAMN05216177_10150</name>
</gene>
<organism evidence="2 3">
    <name type="scientific">Ectopseudomonas toyotomiensis</name>
    <dbReference type="NCBI Taxonomy" id="554344"/>
    <lineage>
        <taxon>Bacteria</taxon>
        <taxon>Pseudomonadati</taxon>
        <taxon>Pseudomonadota</taxon>
        <taxon>Gammaproteobacteria</taxon>
        <taxon>Pseudomonadales</taxon>
        <taxon>Pseudomonadaceae</taxon>
        <taxon>Ectopseudomonas</taxon>
    </lineage>
</organism>
<sequence>MSGYVPNNRNERPAPTPAPYNGDFHRQAPRPLEGTAAQNSSCLVGLRFVWDNGECLGANLPYSLTPAGGNPVRGSLDARSSLIQTIQGREYEAQLLADADVDSDIASARAELQAVLDEILAAERAEAARLQAIQDQRSALSNYVHRRLAVGKGFFLGAWGLLKTAKEFSDLVNPFTAFSNALRSAWQARASEGETWLTAYNRQFSAEQHRELVEALGFDPSSITREQLAEAYELACFIYEDGPSKAMLGRFAVDYAKAQNVEEVAEFSGGALFEIVLAALLIVFTGGVGLAARGAASVSYLDKLARLGNAFRRLGAALKRARIRRGGRATGSGTGARTVEVERPPLAPTSQVDRPSSRLDSESVALERIRNNPKGPDLSQRPPGTVANQQAVNDLQAGRLPGQPIGGPGTPREMPASIAPSATAEDFAIKALGRDPTQAERAIGSRMNKGDCAGCWVASPDEGKSYITYRPAGKASAETAPTTSTVEINYREAGNQINNGKPLKLKFPQTGNSQ</sequence>
<dbReference type="Proteomes" id="UP000182025">
    <property type="component" value="Unassembled WGS sequence"/>
</dbReference>
<evidence type="ECO:0000256" key="1">
    <source>
        <dbReference type="SAM" id="MobiDB-lite"/>
    </source>
</evidence>
<dbReference type="RefSeq" id="WP_241519840.1">
    <property type="nucleotide sequence ID" value="NZ_FOXK01000001.1"/>
</dbReference>
<keyword evidence="3" id="KW-1185">Reference proteome</keyword>
<feature type="region of interest" description="Disordered" evidence="1">
    <location>
        <begin position="325"/>
        <end position="385"/>
    </location>
</feature>
<accession>A0A1I5M623</accession>
<proteinExistence type="predicted"/>
<dbReference type="EMBL" id="FOXK01000001">
    <property type="protein sequence ID" value="SFP05022.1"/>
    <property type="molecule type" value="Genomic_DNA"/>
</dbReference>
<reference evidence="3" key="1">
    <citation type="submission" date="2016-10" db="EMBL/GenBank/DDBJ databases">
        <authorList>
            <person name="Varghese N."/>
            <person name="Submissions S."/>
        </authorList>
    </citation>
    <scope>NUCLEOTIDE SEQUENCE [LARGE SCALE GENOMIC DNA]</scope>
    <source>
        <strain evidence="3">JCM 15604</strain>
    </source>
</reference>
<name>A0A1I5M623_9GAMM</name>
<protein>
    <submittedName>
        <fullName evidence="2">Uncharacterized protein</fullName>
    </submittedName>
</protein>
<feature type="region of interest" description="Disordered" evidence="1">
    <location>
        <begin position="1"/>
        <end position="30"/>
    </location>
</feature>
<evidence type="ECO:0000313" key="3">
    <source>
        <dbReference type="Proteomes" id="UP000182025"/>
    </source>
</evidence>
<feature type="region of interest" description="Disordered" evidence="1">
    <location>
        <begin position="493"/>
        <end position="514"/>
    </location>
</feature>